<dbReference type="InterPro" id="IPR006366">
    <property type="entry name" value="CobA/CysG_C"/>
</dbReference>
<dbReference type="EMBL" id="RKLV01000005">
    <property type="protein sequence ID" value="MCX2818989.1"/>
    <property type="molecule type" value="Genomic_DNA"/>
</dbReference>
<evidence type="ECO:0000313" key="9">
    <source>
        <dbReference type="EMBL" id="MCX2818989.1"/>
    </source>
</evidence>
<keyword evidence="4 7" id="KW-0808">Transferase</keyword>
<dbReference type="FunFam" id="3.40.1010.10:FF:000001">
    <property type="entry name" value="Siroheme synthase"/>
    <property type="match status" value="1"/>
</dbReference>
<dbReference type="AlphaFoldDB" id="A0A9Q4GGB9"/>
<dbReference type="InterPro" id="IPR035996">
    <property type="entry name" value="4pyrrol_Methylase_sf"/>
</dbReference>
<dbReference type="Proteomes" id="UP001149411">
    <property type="component" value="Unassembled WGS sequence"/>
</dbReference>
<dbReference type="InterPro" id="IPR014776">
    <property type="entry name" value="4pyrrole_Mease_sub2"/>
</dbReference>
<dbReference type="PANTHER" id="PTHR45790">
    <property type="entry name" value="SIROHEME SYNTHASE-RELATED"/>
    <property type="match status" value="1"/>
</dbReference>
<dbReference type="NCBIfam" id="NF004790">
    <property type="entry name" value="PRK06136.1"/>
    <property type="match status" value="1"/>
</dbReference>
<dbReference type="InterPro" id="IPR014777">
    <property type="entry name" value="4pyrrole_Mease_sub1"/>
</dbReference>
<dbReference type="Gene3D" id="3.40.1010.10">
    <property type="entry name" value="Cobalt-precorrin-4 Transmethylase, Domain 1"/>
    <property type="match status" value="1"/>
</dbReference>
<accession>A0A9Q4GGB9</accession>
<dbReference type="FunFam" id="3.30.950.10:FF:000001">
    <property type="entry name" value="Siroheme synthase"/>
    <property type="match status" value="1"/>
</dbReference>
<dbReference type="EC" id="2.1.1.107" evidence="2"/>
<dbReference type="InterPro" id="IPR050161">
    <property type="entry name" value="Siro_Cobalamin_biosynth"/>
</dbReference>
<gene>
    <name evidence="9" type="primary">cobA</name>
    <name evidence="9" type="ORF">EGH25_06445</name>
</gene>
<reference evidence="9" key="1">
    <citation type="submission" date="2022-09" db="EMBL/GenBank/DDBJ databases">
        <title>Haloadaptaus new haloarchaeum isolated from saline soil.</title>
        <authorList>
            <person name="Duran-Viseras A."/>
            <person name="Sanchez-Porro C."/>
            <person name="Ventosa A."/>
        </authorList>
    </citation>
    <scope>NUCLEOTIDE SEQUENCE</scope>
    <source>
        <strain evidence="9">F3-133</strain>
    </source>
</reference>
<dbReference type="RefSeq" id="WP_266086858.1">
    <property type="nucleotide sequence ID" value="NZ_RKLV01000005.1"/>
</dbReference>
<keyword evidence="6" id="KW-0627">Porphyrin biosynthesis</keyword>
<evidence type="ECO:0000256" key="2">
    <source>
        <dbReference type="ARBA" id="ARBA00012162"/>
    </source>
</evidence>
<evidence type="ECO:0000256" key="3">
    <source>
        <dbReference type="ARBA" id="ARBA00022603"/>
    </source>
</evidence>
<sequence>MYADEGRVYIVGAGPGDPELMTLKARRVIDSADVVMHDSLVGSGILETLPEDSEVVGIGKNPRGERTTQEEINEMMAEEAQEGNDVARLKCGDPNVFGRGGEETQHLASEGVEFEVVPGVTSAIGVPCVEGVPTTHREHSSSLTVVTGHEDPTKEESALDWGALAANVEAGGTLVVLMGVGRLPDNVTALRQNGVSEDTPVAMVERGTLDDSRTVVSTLDGIVEAARTAEIEPPAVTVVGEVVSVREDVSEYLVESGASSIVRDEDTRSEPKVEVIRGG</sequence>
<proteinExistence type="inferred from homology"/>
<dbReference type="GO" id="GO:0032259">
    <property type="term" value="P:methylation"/>
    <property type="evidence" value="ECO:0007669"/>
    <property type="project" value="UniProtKB-KW"/>
</dbReference>
<comment type="similarity">
    <text evidence="7">Belongs to the precorrin methyltransferase family.</text>
</comment>
<dbReference type="PANTHER" id="PTHR45790:SF3">
    <property type="entry name" value="S-ADENOSYL-L-METHIONINE-DEPENDENT UROPORPHYRINOGEN III METHYLTRANSFERASE, CHLOROPLASTIC"/>
    <property type="match status" value="1"/>
</dbReference>
<keyword evidence="10" id="KW-1185">Reference proteome</keyword>
<evidence type="ECO:0000256" key="1">
    <source>
        <dbReference type="ARBA" id="ARBA00011738"/>
    </source>
</evidence>
<dbReference type="NCBIfam" id="TIGR01469">
    <property type="entry name" value="cobA_cysG_Cterm"/>
    <property type="match status" value="1"/>
</dbReference>
<evidence type="ECO:0000256" key="4">
    <source>
        <dbReference type="ARBA" id="ARBA00022679"/>
    </source>
</evidence>
<dbReference type="PROSITE" id="PS00840">
    <property type="entry name" value="SUMT_2"/>
    <property type="match status" value="1"/>
</dbReference>
<dbReference type="InterPro" id="IPR000878">
    <property type="entry name" value="4pyrrol_Mease"/>
</dbReference>
<dbReference type="Pfam" id="PF00590">
    <property type="entry name" value="TP_methylase"/>
    <property type="match status" value="1"/>
</dbReference>
<organism evidence="9 10">
    <name type="scientific">Halorutilus salinus</name>
    <dbReference type="NCBI Taxonomy" id="2487751"/>
    <lineage>
        <taxon>Archaea</taxon>
        <taxon>Methanobacteriati</taxon>
        <taxon>Methanobacteriota</taxon>
        <taxon>Stenosarchaea group</taxon>
        <taxon>Halobacteria</taxon>
        <taxon>Halorutilales</taxon>
        <taxon>Halorutilaceae</taxon>
        <taxon>Halorutilus</taxon>
    </lineage>
</organism>
<evidence type="ECO:0000256" key="6">
    <source>
        <dbReference type="ARBA" id="ARBA00023244"/>
    </source>
</evidence>
<dbReference type="CDD" id="cd11642">
    <property type="entry name" value="SUMT"/>
    <property type="match status" value="1"/>
</dbReference>
<feature type="domain" description="Tetrapyrrole methylase" evidence="8">
    <location>
        <begin position="7"/>
        <end position="220"/>
    </location>
</feature>
<dbReference type="SUPFAM" id="SSF53790">
    <property type="entry name" value="Tetrapyrrole methylase"/>
    <property type="match status" value="1"/>
</dbReference>
<evidence type="ECO:0000256" key="5">
    <source>
        <dbReference type="ARBA" id="ARBA00022691"/>
    </source>
</evidence>
<protein>
    <recommendedName>
        <fullName evidence="2">uroporphyrinogen-III C-methyltransferase</fullName>
        <ecNumber evidence="2">2.1.1.107</ecNumber>
    </recommendedName>
</protein>
<evidence type="ECO:0000313" key="10">
    <source>
        <dbReference type="Proteomes" id="UP001149411"/>
    </source>
</evidence>
<keyword evidence="3 7" id="KW-0489">Methyltransferase</keyword>
<evidence type="ECO:0000259" key="8">
    <source>
        <dbReference type="Pfam" id="PF00590"/>
    </source>
</evidence>
<evidence type="ECO:0000256" key="7">
    <source>
        <dbReference type="RuleBase" id="RU003960"/>
    </source>
</evidence>
<dbReference type="GO" id="GO:0004851">
    <property type="term" value="F:uroporphyrin-III C-methyltransferase activity"/>
    <property type="evidence" value="ECO:0007669"/>
    <property type="project" value="UniProtKB-EC"/>
</dbReference>
<dbReference type="Gene3D" id="3.30.950.10">
    <property type="entry name" value="Methyltransferase, Cobalt-precorrin-4 Transmethylase, Domain 2"/>
    <property type="match status" value="1"/>
</dbReference>
<dbReference type="GO" id="GO:0019354">
    <property type="term" value="P:siroheme biosynthetic process"/>
    <property type="evidence" value="ECO:0007669"/>
    <property type="project" value="InterPro"/>
</dbReference>
<comment type="subunit">
    <text evidence="1">Homodimer.</text>
</comment>
<comment type="caution">
    <text evidence="9">The sequence shown here is derived from an EMBL/GenBank/DDBJ whole genome shotgun (WGS) entry which is preliminary data.</text>
</comment>
<name>A0A9Q4GGB9_9EURY</name>
<dbReference type="PROSITE" id="PS00839">
    <property type="entry name" value="SUMT_1"/>
    <property type="match status" value="1"/>
</dbReference>
<dbReference type="InterPro" id="IPR003043">
    <property type="entry name" value="Uropor_MeTrfase_CS"/>
</dbReference>
<keyword evidence="5" id="KW-0949">S-adenosyl-L-methionine</keyword>